<organism evidence="1 2">
    <name type="scientific">Nadsonia fulvescens var. elongata DSM 6958</name>
    <dbReference type="NCBI Taxonomy" id="857566"/>
    <lineage>
        <taxon>Eukaryota</taxon>
        <taxon>Fungi</taxon>
        <taxon>Dikarya</taxon>
        <taxon>Ascomycota</taxon>
        <taxon>Saccharomycotina</taxon>
        <taxon>Dipodascomycetes</taxon>
        <taxon>Dipodascales</taxon>
        <taxon>Dipodascales incertae sedis</taxon>
        <taxon>Nadsonia</taxon>
    </lineage>
</organism>
<dbReference type="Proteomes" id="UP000095009">
    <property type="component" value="Unassembled WGS sequence"/>
</dbReference>
<evidence type="ECO:0000313" key="1">
    <source>
        <dbReference type="EMBL" id="ODQ63400.1"/>
    </source>
</evidence>
<gene>
    <name evidence="1" type="ORF">NADFUDRAFT_53666</name>
</gene>
<accession>A0A1E3PDN5</accession>
<protein>
    <recommendedName>
        <fullName evidence="3">L domain-like protein</fullName>
    </recommendedName>
</protein>
<proteinExistence type="predicted"/>
<keyword evidence="2" id="KW-1185">Reference proteome</keyword>
<dbReference type="SUPFAM" id="SSF52058">
    <property type="entry name" value="L domain-like"/>
    <property type="match status" value="1"/>
</dbReference>
<dbReference type="InterPro" id="IPR032675">
    <property type="entry name" value="LRR_dom_sf"/>
</dbReference>
<evidence type="ECO:0008006" key="3">
    <source>
        <dbReference type="Google" id="ProtNLM"/>
    </source>
</evidence>
<name>A0A1E3PDN5_9ASCO</name>
<sequence length="99" mass="10772">MEGGVDMDALNGHFHDLQLLDLSDTSIKSISEVSAPMLQTLDLRGCSEIETLTGNFDNMTTLVISYTKIKPISDVAAPILQTLNLEYLEIDTLLATSIS</sequence>
<dbReference type="EMBL" id="KV454415">
    <property type="protein sequence ID" value="ODQ63400.1"/>
    <property type="molecule type" value="Genomic_DNA"/>
</dbReference>
<evidence type="ECO:0000313" key="2">
    <source>
        <dbReference type="Proteomes" id="UP000095009"/>
    </source>
</evidence>
<dbReference type="Gene3D" id="3.80.10.10">
    <property type="entry name" value="Ribonuclease Inhibitor"/>
    <property type="match status" value="1"/>
</dbReference>
<reference evidence="1 2" key="1">
    <citation type="journal article" date="2016" name="Proc. Natl. Acad. Sci. U.S.A.">
        <title>Comparative genomics of biotechnologically important yeasts.</title>
        <authorList>
            <person name="Riley R."/>
            <person name="Haridas S."/>
            <person name="Wolfe K.H."/>
            <person name="Lopes M.R."/>
            <person name="Hittinger C.T."/>
            <person name="Goeker M."/>
            <person name="Salamov A.A."/>
            <person name="Wisecaver J.H."/>
            <person name="Long T.M."/>
            <person name="Calvey C.H."/>
            <person name="Aerts A.L."/>
            <person name="Barry K.W."/>
            <person name="Choi C."/>
            <person name="Clum A."/>
            <person name="Coughlan A.Y."/>
            <person name="Deshpande S."/>
            <person name="Douglass A.P."/>
            <person name="Hanson S.J."/>
            <person name="Klenk H.-P."/>
            <person name="LaButti K.M."/>
            <person name="Lapidus A."/>
            <person name="Lindquist E.A."/>
            <person name="Lipzen A.M."/>
            <person name="Meier-Kolthoff J.P."/>
            <person name="Ohm R.A."/>
            <person name="Otillar R.P."/>
            <person name="Pangilinan J.L."/>
            <person name="Peng Y."/>
            <person name="Rokas A."/>
            <person name="Rosa C.A."/>
            <person name="Scheuner C."/>
            <person name="Sibirny A.A."/>
            <person name="Slot J.C."/>
            <person name="Stielow J.B."/>
            <person name="Sun H."/>
            <person name="Kurtzman C.P."/>
            <person name="Blackwell M."/>
            <person name="Grigoriev I.V."/>
            <person name="Jeffries T.W."/>
        </authorList>
    </citation>
    <scope>NUCLEOTIDE SEQUENCE [LARGE SCALE GENOMIC DNA]</scope>
    <source>
        <strain evidence="1 2">DSM 6958</strain>
    </source>
</reference>
<dbReference type="AlphaFoldDB" id="A0A1E3PDN5"/>